<evidence type="ECO:0000313" key="2">
    <source>
        <dbReference type="EMBL" id="KZE76732.1"/>
    </source>
</evidence>
<name>A0A165QV57_9FLAO</name>
<protein>
    <recommendedName>
        <fullName evidence="1">HTH cro/C1-type domain-containing protein</fullName>
    </recommendedName>
</protein>
<dbReference type="Pfam" id="PF01381">
    <property type="entry name" value="HTH_3"/>
    <property type="match status" value="1"/>
</dbReference>
<evidence type="ECO:0000313" key="3">
    <source>
        <dbReference type="Proteomes" id="UP000076630"/>
    </source>
</evidence>
<keyword evidence="3" id="KW-1185">Reference proteome</keyword>
<comment type="caution">
    <text evidence="2">The sequence shown here is derived from an EMBL/GenBank/DDBJ whole genome shotgun (WGS) entry which is preliminary data.</text>
</comment>
<dbReference type="SMART" id="SM00530">
    <property type="entry name" value="HTH_XRE"/>
    <property type="match status" value="1"/>
</dbReference>
<dbReference type="GO" id="GO:0003677">
    <property type="term" value="F:DNA binding"/>
    <property type="evidence" value="ECO:0007669"/>
    <property type="project" value="InterPro"/>
</dbReference>
<evidence type="ECO:0000259" key="1">
    <source>
        <dbReference type="PROSITE" id="PS50943"/>
    </source>
</evidence>
<gene>
    <name evidence="2" type="ORF">AV926_15090</name>
</gene>
<reference evidence="2 3" key="1">
    <citation type="submission" date="2016-01" db="EMBL/GenBank/DDBJ databases">
        <title>Whole genome sequencing of Myroides marinus L41.</title>
        <authorList>
            <person name="Hong K.W."/>
        </authorList>
    </citation>
    <scope>NUCLEOTIDE SEQUENCE [LARGE SCALE GENOMIC DNA]</scope>
    <source>
        <strain evidence="2 3">L41</strain>
    </source>
</reference>
<dbReference type="EMBL" id="LQNU01000075">
    <property type="protein sequence ID" value="KZE76732.1"/>
    <property type="molecule type" value="Genomic_DNA"/>
</dbReference>
<feature type="domain" description="HTH cro/C1-type" evidence="1">
    <location>
        <begin position="22"/>
        <end position="73"/>
    </location>
</feature>
<accession>A0A165QV57</accession>
<dbReference type="CDD" id="cd00093">
    <property type="entry name" value="HTH_XRE"/>
    <property type="match status" value="1"/>
</dbReference>
<dbReference type="AlphaFoldDB" id="A0A165QV57"/>
<dbReference type="PROSITE" id="PS50943">
    <property type="entry name" value="HTH_CROC1"/>
    <property type="match status" value="1"/>
</dbReference>
<dbReference type="SUPFAM" id="SSF47413">
    <property type="entry name" value="lambda repressor-like DNA-binding domains"/>
    <property type="match status" value="1"/>
</dbReference>
<dbReference type="Gene3D" id="1.10.260.40">
    <property type="entry name" value="lambda repressor-like DNA-binding domains"/>
    <property type="match status" value="1"/>
</dbReference>
<dbReference type="InterPro" id="IPR010982">
    <property type="entry name" value="Lambda_DNA-bd_dom_sf"/>
</dbReference>
<organism evidence="2 3">
    <name type="scientific">Myroides marinus</name>
    <dbReference type="NCBI Taxonomy" id="703342"/>
    <lineage>
        <taxon>Bacteria</taxon>
        <taxon>Pseudomonadati</taxon>
        <taxon>Bacteroidota</taxon>
        <taxon>Flavobacteriia</taxon>
        <taxon>Flavobacteriales</taxon>
        <taxon>Flavobacteriaceae</taxon>
        <taxon>Myroides</taxon>
    </lineage>
</organism>
<proteinExistence type="predicted"/>
<sequence>MHNMFDVLTIKEVKITIGGWCKQLRKEANMSQQELADELAMSRITISNLENGDNCTLDTLLKVLQYYDQMQGLYQFINQKSEVTDSLY</sequence>
<dbReference type="InterPro" id="IPR001387">
    <property type="entry name" value="Cro/C1-type_HTH"/>
</dbReference>
<dbReference type="Proteomes" id="UP000076630">
    <property type="component" value="Unassembled WGS sequence"/>
</dbReference>